<accession>A0A345PBP6</accession>
<evidence type="ECO:0000256" key="1">
    <source>
        <dbReference type="SAM" id="Phobius"/>
    </source>
</evidence>
<sequence length="210" mass="24649">MLGFPVGVFAANAFEWYAHKVWLHEYPSKFRNSPFFTHIAHHKRARLNQFHDAGYAESMFKNSEMYNEKTALIGLAVTSTVFLPVAPFFTMGLYYGISRYWRLHSKAHLDTEWAKQNLPWHYEHHMNSNQNANWCVTRPWFDYIMGTRVIGDVSIAETNPLGMKLHPWVERPVNRIARRLIPKAYVLLDARREEEQENQRLGIEVPIMAS</sequence>
<keyword evidence="1" id="KW-0812">Transmembrane</keyword>
<organism evidence="2 3">
    <name type="scientific">Aquirhabdus parva</name>
    <dbReference type="NCBI Taxonomy" id="2283318"/>
    <lineage>
        <taxon>Bacteria</taxon>
        <taxon>Pseudomonadati</taxon>
        <taxon>Pseudomonadota</taxon>
        <taxon>Gammaproteobacteria</taxon>
        <taxon>Moraxellales</taxon>
        <taxon>Moraxellaceae</taxon>
        <taxon>Aquirhabdus</taxon>
    </lineage>
</organism>
<dbReference type="AlphaFoldDB" id="A0A345PBP6"/>
<dbReference type="KEGG" id="mbah:HYN46_13240"/>
<protein>
    <recommendedName>
        <fullName evidence="4">Fatty acid hydroxylase domain-containing protein</fullName>
    </recommendedName>
</protein>
<proteinExistence type="predicted"/>
<evidence type="ECO:0000313" key="2">
    <source>
        <dbReference type="EMBL" id="AXI04705.1"/>
    </source>
</evidence>
<evidence type="ECO:0000313" key="3">
    <source>
        <dbReference type="Proteomes" id="UP000253940"/>
    </source>
</evidence>
<feature type="transmembrane region" description="Helical" evidence="1">
    <location>
        <begin position="71"/>
        <end position="97"/>
    </location>
</feature>
<name>A0A345PBP6_9GAMM</name>
<dbReference type="OrthoDB" id="5571491at2"/>
<keyword evidence="1" id="KW-1133">Transmembrane helix</keyword>
<gene>
    <name evidence="2" type="ORF">HYN46_13240</name>
</gene>
<reference evidence="2 3" key="1">
    <citation type="submission" date="2018-07" db="EMBL/GenBank/DDBJ databases">
        <title>Genome sequencing of Moraxellaceae gen. HYN0046.</title>
        <authorList>
            <person name="Kim M."/>
            <person name="Yi H."/>
        </authorList>
    </citation>
    <scope>NUCLEOTIDE SEQUENCE [LARGE SCALE GENOMIC DNA]</scope>
    <source>
        <strain evidence="2 3">HYN0046</strain>
    </source>
</reference>
<dbReference type="EMBL" id="CP031222">
    <property type="protein sequence ID" value="AXI04705.1"/>
    <property type="molecule type" value="Genomic_DNA"/>
</dbReference>
<keyword evidence="1" id="KW-0472">Membrane</keyword>
<dbReference type="RefSeq" id="WP_114900769.1">
    <property type="nucleotide sequence ID" value="NZ_CP031222.1"/>
</dbReference>
<dbReference type="Proteomes" id="UP000253940">
    <property type="component" value="Chromosome"/>
</dbReference>
<evidence type="ECO:0008006" key="4">
    <source>
        <dbReference type="Google" id="ProtNLM"/>
    </source>
</evidence>
<keyword evidence="3" id="KW-1185">Reference proteome</keyword>